<organism evidence="2 3">
    <name type="scientific">Acaulospora morrowiae</name>
    <dbReference type="NCBI Taxonomy" id="94023"/>
    <lineage>
        <taxon>Eukaryota</taxon>
        <taxon>Fungi</taxon>
        <taxon>Fungi incertae sedis</taxon>
        <taxon>Mucoromycota</taxon>
        <taxon>Glomeromycotina</taxon>
        <taxon>Glomeromycetes</taxon>
        <taxon>Diversisporales</taxon>
        <taxon>Acaulosporaceae</taxon>
        <taxon>Acaulospora</taxon>
    </lineage>
</organism>
<evidence type="ECO:0000313" key="3">
    <source>
        <dbReference type="Proteomes" id="UP000789342"/>
    </source>
</evidence>
<name>A0A9N9BSV4_9GLOM</name>
<evidence type="ECO:0000313" key="2">
    <source>
        <dbReference type="EMBL" id="CAG8576565.1"/>
    </source>
</evidence>
<keyword evidence="3" id="KW-1185">Reference proteome</keyword>
<dbReference type="AlphaFoldDB" id="A0A9N9BSV4"/>
<comment type="caution">
    <text evidence="2">The sequence shown here is derived from an EMBL/GenBank/DDBJ whole genome shotgun (WGS) entry which is preliminary data.</text>
</comment>
<protein>
    <submittedName>
        <fullName evidence="2">4566_t:CDS:1</fullName>
    </submittedName>
</protein>
<feature type="region of interest" description="Disordered" evidence="1">
    <location>
        <begin position="1"/>
        <end position="55"/>
    </location>
</feature>
<gene>
    <name evidence="2" type="ORF">AMORRO_LOCUS6718</name>
</gene>
<feature type="compositionally biased region" description="Polar residues" evidence="1">
    <location>
        <begin position="1"/>
        <end position="11"/>
    </location>
</feature>
<dbReference type="Proteomes" id="UP000789342">
    <property type="component" value="Unassembled WGS sequence"/>
</dbReference>
<proteinExistence type="predicted"/>
<feature type="compositionally biased region" description="Basic and acidic residues" evidence="1">
    <location>
        <begin position="29"/>
        <end position="39"/>
    </location>
</feature>
<sequence>MTKTNAAMTQGSTEKKSTETKTNYGCCEPHQDNDRRMDGQMDNSKTTNTNEDKSG</sequence>
<reference evidence="2" key="1">
    <citation type="submission" date="2021-06" db="EMBL/GenBank/DDBJ databases">
        <authorList>
            <person name="Kallberg Y."/>
            <person name="Tangrot J."/>
            <person name="Rosling A."/>
        </authorList>
    </citation>
    <scope>NUCLEOTIDE SEQUENCE</scope>
    <source>
        <strain evidence="2">CL551</strain>
    </source>
</reference>
<accession>A0A9N9BSV4</accession>
<evidence type="ECO:0000256" key="1">
    <source>
        <dbReference type="SAM" id="MobiDB-lite"/>
    </source>
</evidence>
<dbReference type="EMBL" id="CAJVPV010004610">
    <property type="protein sequence ID" value="CAG8576565.1"/>
    <property type="molecule type" value="Genomic_DNA"/>
</dbReference>